<dbReference type="GO" id="GO:0031145">
    <property type="term" value="P:anaphase-promoting complex-dependent catabolic process"/>
    <property type="evidence" value="ECO:0007669"/>
    <property type="project" value="TreeGrafter"/>
</dbReference>
<dbReference type="InterPro" id="IPR019775">
    <property type="entry name" value="WD40_repeat_CS"/>
</dbReference>
<dbReference type="InterPro" id="IPR033010">
    <property type="entry name" value="Cdc20/Fizzy"/>
</dbReference>
<feature type="repeat" description="WD" evidence="5">
    <location>
        <begin position="469"/>
        <end position="502"/>
    </location>
</feature>
<dbReference type="eggNOG" id="KOG0305">
    <property type="taxonomic scope" value="Eukaryota"/>
</dbReference>
<dbReference type="InterPro" id="IPR001680">
    <property type="entry name" value="WD40_rpt"/>
</dbReference>
<sequence>MPMVPPYPPPLRRVAAESRWMAGADGPSTPRVARDMDAMRYRLSLLEQDPSSPSHHKRRRRSLGDDASIYESILKDELLPPTPTDTTRRALFMGGTPRRRPALALAPPPPPLTPAPSSSDPPAPAEVVPAVLPSPSAFTFPATGALTNPLQAMQALARPAARRSSLVTALFENPFHSTCPLSRAGREMIMQPRTERRVVPALPYKVLDAPDLADDFYLNLLDWGQQNILAVGLGSCVYLWNADTASVSKLCDLAPADSVTAVQWNPRGNVLSIGTHRGKLQQWDVVKQSLVCTTDAHTARLGAIHWTHGAVTTGSRDRTVAHWDMRRPSDTPLARLQAHRQEVCGLRWSPDGTALASGGNDNKLYLYDARKLADPMAKYTEHTAAVKALAWSPHQSGLLASGGGTADRHIRFWNTHAASTAAVLAVDTHSQVCNLAWSPTTDELVSTHGYSQHQVVVWSCASMTPIATLTGHSQRVLYLSVAPDGQSICTGAGDETLRFWNVFPPAPATAAAKGVGMHAPWAQLR</sequence>
<protein>
    <recommendedName>
        <fullName evidence="7">CDC20/Fizzy WD40 domain-containing protein</fullName>
    </recommendedName>
</protein>
<feature type="region of interest" description="Disordered" evidence="6">
    <location>
        <begin position="45"/>
        <end position="64"/>
    </location>
</feature>
<dbReference type="SUPFAM" id="SSF50978">
    <property type="entry name" value="WD40 repeat-like"/>
    <property type="match status" value="1"/>
</dbReference>
<dbReference type="PANTHER" id="PTHR19918">
    <property type="entry name" value="CELL DIVISION CYCLE 20 CDC20 FIZZY -RELATED"/>
    <property type="match status" value="1"/>
</dbReference>
<dbReference type="PROSITE" id="PS50082">
    <property type="entry name" value="WD_REPEATS_2"/>
    <property type="match status" value="2"/>
</dbReference>
<dbReference type="PROSITE" id="PS50294">
    <property type="entry name" value="WD_REPEATS_REGION"/>
    <property type="match status" value="2"/>
</dbReference>
<dbReference type="GO" id="GO:0010997">
    <property type="term" value="F:anaphase-promoting complex binding"/>
    <property type="evidence" value="ECO:0007669"/>
    <property type="project" value="InterPro"/>
</dbReference>
<dbReference type="Pfam" id="PF24807">
    <property type="entry name" value="WD40_CDC20-Fz"/>
    <property type="match status" value="1"/>
</dbReference>
<evidence type="ECO:0000313" key="8">
    <source>
        <dbReference type="EMBL" id="KNE57763.1"/>
    </source>
</evidence>
<keyword evidence="3" id="KW-0677">Repeat</keyword>
<organism evidence="8 9">
    <name type="scientific">Allomyces macrogynus (strain ATCC 38327)</name>
    <name type="common">Allomyces javanicus var. macrogynus</name>
    <dbReference type="NCBI Taxonomy" id="578462"/>
    <lineage>
        <taxon>Eukaryota</taxon>
        <taxon>Fungi</taxon>
        <taxon>Fungi incertae sedis</taxon>
        <taxon>Blastocladiomycota</taxon>
        <taxon>Blastocladiomycetes</taxon>
        <taxon>Blastocladiales</taxon>
        <taxon>Blastocladiaceae</taxon>
        <taxon>Allomyces</taxon>
    </lineage>
</organism>
<dbReference type="InterPro" id="IPR056150">
    <property type="entry name" value="WD40_CDC20-Fz"/>
</dbReference>
<dbReference type="GO" id="GO:1990757">
    <property type="term" value="F:ubiquitin ligase activator activity"/>
    <property type="evidence" value="ECO:0007669"/>
    <property type="project" value="TreeGrafter"/>
</dbReference>
<dbReference type="InterPro" id="IPR015943">
    <property type="entry name" value="WD40/YVTN_repeat-like_dom_sf"/>
</dbReference>
<dbReference type="InterPro" id="IPR036322">
    <property type="entry name" value="WD40_repeat_dom_sf"/>
</dbReference>
<dbReference type="VEuPathDB" id="FungiDB:AMAG_04616"/>
<evidence type="ECO:0000256" key="4">
    <source>
        <dbReference type="ARBA" id="ARBA00023306"/>
    </source>
</evidence>
<evidence type="ECO:0000256" key="1">
    <source>
        <dbReference type="ARBA" id="ARBA00006445"/>
    </source>
</evidence>
<reference evidence="9" key="2">
    <citation type="submission" date="2009-11" db="EMBL/GenBank/DDBJ databases">
        <title>The Genome Sequence of Allomyces macrogynus strain ATCC 38327.</title>
        <authorList>
            <consortium name="The Broad Institute Genome Sequencing Platform"/>
            <person name="Russ C."/>
            <person name="Cuomo C."/>
            <person name="Shea T."/>
            <person name="Young S.K."/>
            <person name="Zeng Q."/>
            <person name="Koehrsen M."/>
            <person name="Haas B."/>
            <person name="Borodovsky M."/>
            <person name="Guigo R."/>
            <person name="Alvarado L."/>
            <person name="Berlin A."/>
            <person name="Borenstein D."/>
            <person name="Chen Z."/>
            <person name="Engels R."/>
            <person name="Freedman E."/>
            <person name="Gellesch M."/>
            <person name="Goldberg J."/>
            <person name="Griggs A."/>
            <person name="Gujja S."/>
            <person name="Heiman D."/>
            <person name="Hepburn T."/>
            <person name="Howarth C."/>
            <person name="Jen D."/>
            <person name="Larson L."/>
            <person name="Lewis B."/>
            <person name="Mehta T."/>
            <person name="Park D."/>
            <person name="Pearson M."/>
            <person name="Roberts A."/>
            <person name="Saif S."/>
            <person name="Shenoy N."/>
            <person name="Sisk P."/>
            <person name="Stolte C."/>
            <person name="Sykes S."/>
            <person name="Walk T."/>
            <person name="White J."/>
            <person name="Yandava C."/>
            <person name="Burger G."/>
            <person name="Gray M.W."/>
            <person name="Holland P.W.H."/>
            <person name="King N."/>
            <person name="Lang F.B.F."/>
            <person name="Roger A.J."/>
            <person name="Ruiz-Trillo I."/>
            <person name="Lander E."/>
            <person name="Nusbaum C."/>
        </authorList>
    </citation>
    <scope>NUCLEOTIDE SEQUENCE [LARGE SCALE GENOMIC DNA]</scope>
    <source>
        <strain evidence="9">ATCC 38327</strain>
    </source>
</reference>
<gene>
    <name evidence="8" type="ORF">AMAG_04616</name>
</gene>
<proteinExistence type="inferred from homology"/>
<evidence type="ECO:0000256" key="5">
    <source>
        <dbReference type="PROSITE-ProRule" id="PRU00221"/>
    </source>
</evidence>
<reference evidence="8 9" key="1">
    <citation type="submission" date="2009-11" db="EMBL/GenBank/DDBJ databases">
        <title>Annotation of Allomyces macrogynus ATCC 38327.</title>
        <authorList>
            <consortium name="The Broad Institute Genome Sequencing Platform"/>
            <person name="Russ C."/>
            <person name="Cuomo C."/>
            <person name="Burger G."/>
            <person name="Gray M.W."/>
            <person name="Holland P.W.H."/>
            <person name="King N."/>
            <person name="Lang F.B.F."/>
            <person name="Roger A.J."/>
            <person name="Ruiz-Trillo I."/>
            <person name="Young S.K."/>
            <person name="Zeng Q."/>
            <person name="Gargeya S."/>
            <person name="Fitzgerald M."/>
            <person name="Haas B."/>
            <person name="Abouelleil A."/>
            <person name="Alvarado L."/>
            <person name="Arachchi H.M."/>
            <person name="Berlin A."/>
            <person name="Chapman S.B."/>
            <person name="Gearin G."/>
            <person name="Goldberg J."/>
            <person name="Griggs A."/>
            <person name="Gujja S."/>
            <person name="Hansen M."/>
            <person name="Heiman D."/>
            <person name="Howarth C."/>
            <person name="Larimer J."/>
            <person name="Lui A."/>
            <person name="MacDonald P.J.P."/>
            <person name="McCowen C."/>
            <person name="Montmayeur A."/>
            <person name="Murphy C."/>
            <person name="Neiman D."/>
            <person name="Pearson M."/>
            <person name="Priest M."/>
            <person name="Roberts A."/>
            <person name="Saif S."/>
            <person name="Shea T."/>
            <person name="Sisk P."/>
            <person name="Stolte C."/>
            <person name="Sykes S."/>
            <person name="Wortman J."/>
            <person name="Nusbaum C."/>
            <person name="Birren B."/>
        </authorList>
    </citation>
    <scope>NUCLEOTIDE SEQUENCE [LARGE SCALE GENOMIC DNA]</scope>
    <source>
        <strain evidence="8 9">ATCC 38327</strain>
    </source>
</reference>
<dbReference type="STRING" id="578462.A0A0L0S5E9"/>
<dbReference type="GO" id="GO:0005680">
    <property type="term" value="C:anaphase-promoting complex"/>
    <property type="evidence" value="ECO:0007669"/>
    <property type="project" value="TreeGrafter"/>
</dbReference>
<keyword evidence="2 5" id="KW-0853">WD repeat</keyword>
<comment type="similarity">
    <text evidence="1">Belongs to the WD repeat CDC20/Fizzy family.</text>
</comment>
<evidence type="ECO:0000313" key="9">
    <source>
        <dbReference type="Proteomes" id="UP000054350"/>
    </source>
</evidence>
<feature type="domain" description="CDC20/Fizzy WD40" evidence="7">
    <location>
        <begin position="207"/>
        <end position="500"/>
    </location>
</feature>
<dbReference type="OMA" id="AGREMIM"/>
<name>A0A0L0S5E9_ALLM3</name>
<accession>A0A0L0S5E9</accession>
<dbReference type="EMBL" id="GG745332">
    <property type="protein sequence ID" value="KNE57763.1"/>
    <property type="molecule type" value="Genomic_DNA"/>
</dbReference>
<feature type="repeat" description="WD" evidence="5">
    <location>
        <begin position="336"/>
        <end position="368"/>
    </location>
</feature>
<dbReference type="AlphaFoldDB" id="A0A0L0S5E9"/>
<dbReference type="GO" id="GO:1905786">
    <property type="term" value="P:positive regulation of anaphase-promoting complex-dependent catabolic process"/>
    <property type="evidence" value="ECO:0007669"/>
    <property type="project" value="TreeGrafter"/>
</dbReference>
<keyword evidence="4" id="KW-0131">Cell cycle</keyword>
<evidence type="ECO:0000256" key="2">
    <source>
        <dbReference type="ARBA" id="ARBA00022574"/>
    </source>
</evidence>
<dbReference type="OrthoDB" id="10263272at2759"/>
<dbReference type="Proteomes" id="UP000054350">
    <property type="component" value="Unassembled WGS sequence"/>
</dbReference>
<evidence type="ECO:0000259" key="7">
    <source>
        <dbReference type="Pfam" id="PF24807"/>
    </source>
</evidence>
<dbReference type="PANTHER" id="PTHR19918:SF1">
    <property type="entry name" value="FIZZY-RELATED PROTEIN HOMOLOG"/>
    <property type="match status" value="1"/>
</dbReference>
<feature type="region of interest" description="Disordered" evidence="6">
    <location>
        <begin position="99"/>
        <end position="128"/>
    </location>
</feature>
<dbReference type="SMART" id="SM00320">
    <property type="entry name" value="WD40"/>
    <property type="match status" value="6"/>
</dbReference>
<dbReference type="Gene3D" id="2.130.10.10">
    <property type="entry name" value="YVTN repeat-like/Quinoprotein amine dehydrogenase"/>
    <property type="match status" value="1"/>
</dbReference>
<feature type="compositionally biased region" description="Pro residues" evidence="6">
    <location>
        <begin position="106"/>
        <end position="124"/>
    </location>
</feature>
<keyword evidence="9" id="KW-1185">Reference proteome</keyword>
<dbReference type="PROSITE" id="PS00678">
    <property type="entry name" value="WD_REPEATS_1"/>
    <property type="match status" value="1"/>
</dbReference>
<evidence type="ECO:0000256" key="6">
    <source>
        <dbReference type="SAM" id="MobiDB-lite"/>
    </source>
</evidence>
<evidence type="ECO:0000256" key="3">
    <source>
        <dbReference type="ARBA" id="ARBA00022737"/>
    </source>
</evidence>